<dbReference type="PANTHER" id="PTHR46652">
    <property type="entry name" value="LEUCINE-RICH REPEAT AND IQ DOMAIN-CONTAINING PROTEIN 1-RELATED"/>
    <property type="match status" value="1"/>
</dbReference>
<gene>
    <name evidence="3" type="ordered locus">Hore_19840</name>
</gene>
<dbReference type="EMBL" id="CP001098">
    <property type="protein sequence ID" value="ACL70731.1"/>
    <property type="molecule type" value="Genomic_DNA"/>
</dbReference>
<dbReference type="PANTHER" id="PTHR46652:SF3">
    <property type="entry name" value="LEUCINE-RICH REPEAT-CONTAINING PROTEIN 9"/>
    <property type="match status" value="1"/>
</dbReference>
<dbReference type="STRING" id="373903.Hore_19840"/>
<evidence type="ECO:0000313" key="3">
    <source>
        <dbReference type="EMBL" id="ACL70731.1"/>
    </source>
</evidence>
<evidence type="ECO:0000256" key="2">
    <source>
        <dbReference type="ARBA" id="ARBA00022737"/>
    </source>
</evidence>
<dbReference type="InterPro" id="IPR050836">
    <property type="entry name" value="SDS22/Internalin_LRR"/>
</dbReference>
<organism evidence="3 4">
    <name type="scientific">Halothermothrix orenii (strain H 168 / OCM 544 / DSM 9562)</name>
    <dbReference type="NCBI Taxonomy" id="373903"/>
    <lineage>
        <taxon>Bacteria</taxon>
        <taxon>Bacillati</taxon>
        <taxon>Bacillota</taxon>
        <taxon>Clostridia</taxon>
        <taxon>Halanaerobiales</taxon>
        <taxon>Halothermotrichaceae</taxon>
        <taxon>Halothermothrix</taxon>
    </lineage>
</organism>
<dbReference type="Proteomes" id="UP000000719">
    <property type="component" value="Chromosome"/>
</dbReference>
<dbReference type="HOGENOM" id="CLU_019447_1_0_9"/>
<dbReference type="InterPro" id="IPR001611">
    <property type="entry name" value="Leu-rich_rpt"/>
</dbReference>
<evidence type="ECO:0000313" key="4">
    <source>
        <dbReference type="Proteomes" id="UP000000719"/>
    </source>
</evidence>
<dbReference type="InterPro" id="IPR032675">
    <property type="entry name" value="LRR_dom_sf"/>
</dbReference>
<dbReference type="PROSITE" id="PS51450">
    <property type="entry name" value="LRR"/>
    <property type="match status" value="4"/>
</dbReference>
<name>B8CZL2_HALOH</name>
<sequence length="284" mass="32962">MGKEDFINNFLPRIYRVYREVDIPPESFKHKGQKIIFGDKNLEQYIKGLMNKKGDSVYEAEVKNIKRLHIPGDNQYRIKSLNGLEFFSGLQELIISRNDIKDLNPLTKLKNIKELRIHGIPVKDYSPLGRLKKLKVLTIWGYQALPVDKYWPCRVRDLSFLKNLTDLEYLEFKFNDIKDLSPLANLTRLKHLKINYDRVSNLDPISGLTGLVHLDLVNNNIEDISPLVGLKNLEILDLSGNRVKDITPLLKLCKLKSVTLKNNHFKLDIEVINKLKDRGVKVEY</sequence>
<dbReference type="KEGG" id="hor:Hore_19840"/>
<dbReference type="Gene3D" id="3.80.10.10">
    <property type="entry name" value="Ribonuclease Inhibitor"/>
    <property type="match status" value="1"/>
</dbReference>
<protein>
    <submittedName>
        <fullName evidence="3">Leucine-rich repeat protein</fullName>
    </submittedName>
</protein>
<dbReference type="InterPro" id="IPR025875">
    <property type="entry name" value="Leu-rich_rpt_4"/>
</dbReference>
<keyword evidence="1" id="KW-0433">Leucine-rich repeat</keyword>
<evidence type="ECO:0000256" key="1">
    <source>
        <dbReference type="ARBA" id="ARBA00022614"/>
    </source>
</evidence>
<dbReference type="AlphaFoldDB" id="B8CZL2"/>
<accession>B8CZL2</accession>
<keyword evidence="2" id="KW-0677">Repeat</keyword>
<dbReference type="SUPFAM" id="SSF52058">
    <property type="entry name" value="L domain-like"/>
    <property type="match status" value="1"/>
</dbReference>
<dbReference type="eggNOG" id="COG4886">
    <property type="taxonomic scope" value="Bacteria"/>
</dbReference>
<reference evidence="3 4" key="1">
    <citation type="journal article" date="2009" name="PLoS ONE">
        <title>Genome analysis of the anaerobic thermohalophilic bacterium Halothermothrix orenii.</title>
        <authorList>
            <person name="Mavromatis K."/>
            <person name="Ivanova N."/>
            <person name="Anderson I."/>
            <person name="Lykidis A."/>
            <person name="Hooper S.D."/>
            <person name="Sun H."/>
            <person name="Kunin V."/>
            <person name="Lapidus A."/>
            <person name="Hugenholtz P."/>
            <person name="Patel B."/>
            <person name="Kyrpides N.C."/>
        </authorList>
    </citation>
    <scope>NUCLEOTIDE SEQUENCE [LARGE SCALE GENOMIC DNA]</scope>
    <source>
        <strain evidence="4">H 168 / OCM 544 / DSM 9562</strain>
    </source>
</reference>
<keyword evidence="4" id="KW-1185">Reference proteome</keyword>
<dbReference type="Pfam" id="PF12799">
    <property type="entry name" value="LRR_4"/>
    <property type="match status" value="1"/>
</dbReference>
<dbReference type="SMART" id="SM00365">
    <property type="entry name" value="LRR_SD22"/>
    <property type="match status" value="3"/>
</dbReference>
<proteinExistence type="predicted"/>